<dbReference type="EMBL" id="BQXS01012733">
    <property type="protein sequence ID" value="GKT27321.1"/>
    <property type="molecule type" value="Genomic_DNA"/>
</dbReference>
<evidence type="ECO:0000256" key="2">
    <source>
        <dbReference type="SAM" id="Phobius"/>
    </source>
</evidence>
<reference evidence="3" key="1">
    <citation type="submission" date="2022-03" db="EMBL/GenBank/DDBJ databases">
        <title>Draft genome sequence of Aduncisulcus paluster, a free-living microaerophilic Fornicata.</title>
        <authorList>
            <person name="Yuyama I."/>
            <person name="Kume K."/>
            <person name="Tamura T."/>
            <person name="Inagaki Y."/>
            <person name="Hashimoto T."/>
        </authorList>
    </citation>
    <scope>NUCLEOTIDE SEQUENCE</scope>
    <source>
        <strain evidence="3">NY0171</strain>
    </source>
</reference>
<feature type="compositionally biased region" description="Low complexity" evidence="1">
    <location>
        <begin position="418"/>
        <end position="460"/>
    </location>
</feature>
<feature type="non-terminal residue" evidence="3">
    <location>
        <position position="880"/>
    </location>
</feature>
<proteinExistence type="predicted"/>
<feature type="transmembrane region" description="Helical" evidence="2">
    <location>
        <begin position="290"/>
        <end position="316"/>
    </location>
</feature>
<feature type="transmembrane region" description="Helical" evidence="2">
    <location>
        <begin position="212"/>
        <end position="228"/>
    </location>
</feature>
<feature type="transmembrane region" description="Helical" evidence="2">
    <location>
        <begin position="123"/>
        <end position="146"/>
    </location>
</feature>
<feature type="compositionally biased region" description="Low complexity" evidence="1">
    <location>
        <begin position="824"/>
        <end position="848"/>
    </location>
</feature>
<name>A0ABQ5K647_9EUKA</name>
<feature type="region of interest" description="Disordered" evidence="1">
    <location>
        <begin position="814"/>
        <end position="862"/>
    </location>
</feature>
<accession>A0ABQ5K647</accession>
<feature type="compositionally biased region" description="Basic and acidic residues" evidence="1">
    <location>
        <begin position="382"/>
        <end position="395"/>
    </location>
</feature>
<evidence type="ECO:0000256" key="1">
    <source>
        <dbReference type="SAM" id="MobiDB-lite"/>
    </source>
</evidence>
<comment type="caution">
    <text evidence="3">The sequence shown here is derived from an EMBL/GenBank/DDBJ whole genome shotgun (WGS) entry which is preliminary data.</text>
</comment>
<feature type="region of interest" description="Disordered" evidence="1">
    <location>
        <begin position="352"/>
        <end position="478"/>
    </location>
</feature>
<feature type="compositionally biased region" description="Low complexity" evidence="1">
    <location>
        <begin position="401"/>
        <end position="411"/>
    </location>
</feature>
<feature type="region of interest" description="Disordered" evidence="1">
    <location>
        <begin position="536"/>
        <end position="555"/>
    </location>
</feature>
<sequence length="880" mass="96965">METSSSGGTMSEIGSQSSSRKSGNSSTSSVGGGSKSISNKFLQGFFLLKLNNCFPPILFPLLILFQSLQFDGLILSALSSQNEILRSISDSIGKIFLFGLDESDKPSEYFIQAQNMTSKFGLWLIKILATICFVSPYVSFIPLIWVLTRITSASLVSDFSSYDTTIQVMIIIGGILGCILFGVEQSILSLYFFDPQMKPMPSHHRSHARDDIYLFFFRVAVGVVVWNLPSYPTIMASIVFLLVSIMLCIQIGYVSFYSSTMNIIHSACIGKTFVFCLVFSMYIVNANDDIFKWALMLCIPIGAVFGGLLCFFRLYVSQHKVHKLIKEFSSFFKEGFLEGDLFEQLQKKHHARKKAILDKQHRRKQQPTHKLTKKEKLKMKLKKEGHSHKAPDNHRHNAKGTSATSSSSSFSHQHAEKTTTSATTTTGSSSKTVASFSSSSAAGVHPNTSSQHSHSTPASSLPMPKTPTEDPYSLKMTVQSPVSPGAISVSSAPTATPAGSKLSLAGGSNSLFAIEQSKAANLIDNNPMRSVNTEKKNHPGAISVSSAPTATPAGSKLSLAGGSNSLFAIEQSKAANLIDNNPMRSVNTEKKNQYFKKLNARSVAQKRLDALMEKVYRVIAARCALKDVKNNVSLSKIKTFLTEEAHVKWGFVNDVEISLRPLLLHLRALDKLYNPFNATPGQLYSRSLVIDVINSLFDVSFLSVGVDNSRIMSLFTMFLYSYKQDKLLYILRKARLSHDLSADCQSVVFCANQLFQKEQVDNSVTIKHSTSIRKVRRLIQQGIIQLRSLWKVFVKNAAERENIDLTKKHDAFLNHDTDEEDEASTSSNSSTSSKLSSRSSASASARSNFTAGSKSEAHASSMSNSMLLEYSSKHSRNGFI</sequence>
<feature type="compositionally biased region" description="Low complexity" evidence="1">
    <location>
        <begin position="11"/>
        <end position="29"/>
    </location>
</feature>
<keyword evidence="2" id="KW-0472">Membrane</keyword>
<keyword evidence="4" id="KW-1185">Reference proteome</keyword>
<feature type="region of interest" description="Disordered" evidence="1">
    <location>
        <begin position="1"/>
        <end position="33"/>
    </location>
</feature>
<gene>
    <name evidence="3" type="ORF">ADUPG1_013766</name>
</gene>
<feature type="compositionally biased region" description="Basic residues" evidence="1">
    <location>
        <begin position="352"/>
        <end position="381"/>
    </location>
</feature>
<dbReference type="Proteomes" id="UP001057375">
    <property type="component" value="Unassembled WGS sequence"/>
</dbReference>
<evidence type="ECO:0000313" key="3">
    <source>
        <dbReference type="EMBL" id="GKT27321.1"/>
    </source>
</evidence>
<feature type="compositionally biased region" description="Polar residues" evidence="1">
    <location>
        <begin position="849"/>
        <end position="862"/>
    </location>
</feature>
<protein>
    <submittedName>
        <fullName evidence="3">Uncharacterized protein</fullName>
    </submittedName>
</protein>
<feature type="transmembrane region" description="Helical" evidence="2">
    <location>
        <begin position="166"/>
        <end position="192"/>
    </location>
</feature>
<feature type="transmembrane region" description="Helical" evidence="2">
    <location>
        <begin position="234"/>
        <end position="256"/>
    </location>
</feature>
<feature type="transmembrane region" description="Helical" evidence="2">
    <location>
        <begin position="263"/>
        <end position="284"/>
    </location>
</feature>
<organism evidence="3 4">
    <name type="scientific">Aduncisulcus paluster</name>
    <dbReference type="NCBI Taxonomy" id="2918883"/>
    <lineage>
        <taxon>Eukaryota</taxon>
        <taxon>Metamonada</taxon>
        <taxon>Carpediemonas-like organisms</taxon>
        <taxon>Aduncisulcus</taxon>
    </lineage>
</organism>
<keyword evidence="2" id="KW-1133">Transmembrane helix</keyword>
<evidence type="ECO:0000313" key="4">
    <source>
        <dbReference type="Proteomes" id="UP001057375"/>
    </source>
</evidence>
<keyword evidence="2" id="KW-0812">Transmembrane</keyword>